<sequence length="584" mass="64425">MDLSLIVCAYAMSRELPRTIYTLSRNYQRGIESLDYEIIVVDNGSPEPVDEAALSGIAPNVRVIRTHPAPSSPVKAINAAAKTAGGRMLGLFIDGARMASPGLIARAHEAYQSDPSKIIGSLAFHLGPDVQMRSVFAGYDQAIEDRLLDTTPWQENGYKLFNISALAGSSAEGWFGCIAESNGVFLDRDLWQQLGGLEERFVTPGGGLANLDFWERAVTASSGRAWMILGEGTFHQVHGGVATNGTEATREPMLAEYRQIHGRAFVTPRYTPQFVGALDDEMISRRVGLPATLPRKAYSINDRAFAVALPPHLLDAVQDGTLRTRYKGLRLAKNPFDLALYLRLLQALKPQTIIEIGTSEGGSALWLRDQCHTLGLTTKILSLDLVTPTLSVEGVTFYKADSTYPRETFPNEDILSAPHPWLVIEDSAHSYASVSAILDYFDSRLRPNDYIVVEDGVVADLRDPHYRQFDDGPNRAIAEFLAKAGDRYRIDTDYCDFYGHNMTYCPNGWLVRCEEKPNPSMLEGGGGENESPSLDATTNEPQKDPDGTQTAITVNLNTLESRSLFAAIRQKIYLFLRSNLRGRL</sequence>
<dbReference type="eggNOG" id="COG3510">
    <property type="taxonomic scope" value="Bacteria"/>
</dbReference>
<dbReference type="CAZy" id="GT2">
    <property type="family name" value="Glycosyltransferase Family 2"/>
</dbReference>
<proteinExistence type="predicted"/>
<gene>
    <name evidence="5" type="ordered locus">Bind_1845</name>
</gene>
<dbReference type="eggNOG" id="COG1216">
    <property type="taxonomic scope" value="Bacteria"/>
</dbReference>
<dbReference type="KEGG" id="bid:Bind_1845"/>
<dbReference type="InterPro" id="IPR029044">
    <property type="entry name" value="Nucleotide-diphossugar_trans"/>
</dbReference>
<dbReference type="InterPro" id="IPR001173">
    <property type="entry name" value="Glyco_trans_2-like"/>
</dbReference>
<evidence type="ECO:0000256" key="2">
    <source>
        <dbReference type="ARBA" id="ARBA00022679"/>
    </source>
</evidence>
<evidence type="ECO:0000313" key="6">
    <source>
        <dbReference type="Proteomes" id="UP000001695"/>
    </source>
</evidence>
<feature type="compositionally biased region" description="Polar residues" evidence="3">
    <location>
        <begin position="530"/>
        <end position="540"/>
    </location>
</feature>
<dbReference type="GO" id="GO:0071770">
    <property type="term" value="P:DIM/DIP cell wall layer assembly"/>
    <property type="evidence" value="ECO:0007669"/>
    <property type="project" value="TreeGrafter"/>
</dbReference>
<organism evidence="5 6">
    <name type="scientific">Beijerinckia indica subsp. indica (strain ATCC 9039 / DSM 1715 / NCIMB 8712)</name>
    <dbReference type="NCBI Taxonomy" id="395963"/>
    <lineage>
        <taxon>Bacteria</taxon>
        <taxon>Pseudomonadati</taxon>
        <taxon>Pseudomonadota</taxon>
        <taxon>Alphaproteobacteria</taxon>
        <taxon>Hyphomicrobiales</taxon>
        <taxon>Beijerinckiaceae</taxon>
        <taxon>Beijerinckia</taxon>
    </lineage>
</organism>
<evidence type="ECO:0000313" key="5">
    <source>
        <dbReference type="EMBL" id="ACB95469.1"/>
    </source>
</evidence>
<dbReference type="EMBL" id="CP001016">
    <property type="protein sequence ID" value="ACB95469.1"/>
    <property type="molecule type" value="Genomic_DNA"/>
</dbReference>
<evidence type="ECO:0000256" key="3">
    <source>
        <dbReference type="SAM" id="MobiDB-lite"/>
    </source>
</evidence>
<name>B2IDN3_BEII9</name>
<dbReference type="OrthoDB" id="7690777at2"/>
<evidence type="ECO:0000259" key="4">
    <source>
        <dbReference type="Pfam" id="PF00535"/>
    </source>
</evidence>
<dbReference type="InterPro" id="IPR007072">
    <property type="entry name" value="RNMT_CmcI"/>
</dbReference>
<dbReference type="SUPFAM" id="SSF53448">
    <property type="entry name" value="Nucleotide-diphospho-sugar transferases"/>
    <property type="match status" value="1"/>
</dbReference>
<dbReference type="GO" id="GO:0008168">
    <property type="term" value="F:methyltransferase activity"/>
    <property type="evidence" value="ECO:0007669"/>
    <property type="project" value="UniProtKB-KW"/>
</dbReference>
<dbReference type="RefSeq" id="WP_012384826.1">
    <property type="nucleotide sequence ID" value="NC_010581.1"/>
</dbReference>
<accession>B2IDN3</accession>
<dbReference type="PANTHER" id="PTHR40048:SF1">
    <property type="entry name" value="RHAMNOSYL O-METHYLTRANSFERASE"/>
    <property type="match status" value="1"/>
</dbReference>
<keyword evidence="6" id="KW-1185">Reference proteome</keyword>
<dbReference type="SUPFAM" id="SSF53335">
    <property type="entry name" value="S-adenosyl-L-methionine-dependent methyltransferases"/>
    <property type="match status" value="1"/>
</dbReference>
<dbReference type="PANTHER" id="PTHR40048">
    <property type="entry name" value="RHAMNOSYL O-METHYLTRANSFERASE"/>
    <property type="match status" value="1"/>
</dbReference>
<dbReference type="Gene3D" id="3.40.50.150">
    <property type="entry name" value="Vaccinia Virus protein VP39"/>
    <property type="match status" value="1"/>
</dbReference>
<protein>
    <submittedName>
        <fullName evidence="5">Cephalosporin hydroxylase</fullName>
    </submittedName>
</protein>
<feature type="region of interest" description="Disordered" evidence="3">
    <location>
        <begin position="520"/>
        <end position="549"/>
    </location>
</feature>
<dbReference type="GO" id="GO:0005886">
    <property type="term" value="C:plasma membrane"/>
    <property type="evidence" value="ECO:0007669"/>
    <property type="project" value="TreeGrafter"/>
</dbReference>
<dbReference type="InterPro" id="IPR029063">
    <property type="entry name" value="SAM-dependent_MTases_sf"/>
</dbReference>
<dbReference type="HOGENOM" id="CLU_466658_0_0_5"/>
<dbReference type="AlphaFoldDB" id="B2IDN3"/>
<dbReference type="Pfam" id="PF00535">
    <property type="entry name" value="Glycos_transf_2"/>
    <property type="match status" value="1"/>
</dbReference>
<reference evidence="5 6" key="2">
    <citation type="journal article" date="2010" name="J. Bacteriol.">
        <title>Complete genome sequence of Beijerinckia indica subsp. indica.</title>
        <authorList>
            <person name="Tamas I."/>
            <person name="Dedysh S.N."/>
            <person name="Liesack W."/>
            <person name="Stott M.B."/>
            <person name="Alam M."/>
            <person name="Murrell J.C."/>
            <person name="Dunfield P.F."/>
        </authorList>
    </citation>
    <scope>NUCLEOTIDE SEQUENCE [LARGE SCALE GENOMIC DNA]</scope>
    <source>
        <strain evidence="6">ATCC 9039 / DSM 1715 / NCIMB 8712</strain>
    </source>
</reference>
<feature type="domain" description="Glycosyltransferase 2-like" evidence="4">
    <location>
        <begin position="4"/>
        <end position="124"/>
    </location>
</feature>
<reference evidence="6" key="1">
    <citation type="submission" date="2008-03" db="EMBL/GenBank/DDBJ databases">
        <title>Complete sequence of chromosome of Beijerinckia indica subsp. indica ATCC 9039.</title>
        <authorList>
            <consortium name="US DOE Joint Genome Institute"/>
            <person name="Copeland A."/>
            <person name="Lucas S."/>
            <person name="Lapidus A."/>
            <person name="Glavina del Rio T."/>
            <person name="Dalin E."/>
            <person name="Tice H."/>
            <person name="Bruce D."/>
            <person name="Goodwin L."/>
            <person name="Pitluck S."/>
            <person name="LaButti K."/>
            <person name="Schmutz J."/>
            <person name="Larimer F."/>
            <person name="Land M."/>
            <person name="Hauser L."/>
            <person name="Kyrpides N."/>
            <person name="Mikhailova N."/>
            <person name="Dunfield P.F."/>
            <person name="Dedysh S.N."/>
            <person name="Liesack W."/>
            <person name="Saw J.H."/>
            <person name="Alam M."/>
            <person name="Chen Y."/>
            <person name="Murrell J.C."/>
            <person name="Richardson P."/>
        </authorList>
    </citation>
    <scope>NUCLEOTIDE SEQUENCE [LARGE SCALE GENOMIC DNA]</scope>
    <source>
        <strain evidence="6">ATCC 9039 / DSM 1715 / NCIMB 8712</strain>
    </source>
</reference>
<dbReference type="Proteomes" id="UP000001695">
    <property type="component" value="Chromosome"/>
</dbReference>
<dbReference type="GO" id="GO:0032259">
    <property type="term" value="P:methylation"/>
    <property type="evidence" value="ECO:0007669"/>
    <property type="project" value="UniProtKB-KW"/>
</dbReference>
<keyword evidence="1" id="KW-0489">Methyltransferase</keyword>
<dbReference type="GO" id="GO:0008610">
    <property type="term" value="P:lipid biosynthetic process"/>
    <property type="evidence" value="ECO:0007669"/>
    <property type="project" value="InterPro"/>
</dbReference>
<dbReference type="STRING" id="395963.Bind_1845"/>
<dbReference type="CDD" id="cd00761">
    <property type="entry name" value="Glyco_tranf_GTA_type"/>
    <property type="match status" value="1"/>
</dbReference>
<dbReference type="Pfam" id="PF04989">
    <property type="entry name" value="RMNT_CmcI"/>
    <property type="match status" value="1"/>
</dbReference>
<keyword evidence="2" id="KW-0808">Transferase</keyword>
<evidence type="ECO:0000256" key="1">
    <source>
        <dbReference type="ARBA" id="ARBA00022603"/>
    </source>
</evidence>
<dbReference type="Gene3D" id="3.90.550.10">
    <property type="entry name" value="Spore Coat Polysaccharide Biosynthesis Protein SpsA, Chain A"/>
    <property type="match status" value="1"/>
</dbReference>